<evidence type="ECO:0000313" key="4">
    <source>
        <dbReference type="Proteomes" id="UP001518976"/>
    </source>
</evidence>
<proteinExistence type="predicted"/>
<keyword evidence="4" id="KW-1185">Reference proteome</keyword>
<organism evidence="3 4">
    <name type="scientific">Streptomyces spirodelae</name>
    <dbReference type="NCBI Taxonomy" id="2812904"/>
    <lineage>
        <taxon>Bacteria</taxon>
        <taxon>Bacillati</taxon>
        <taxon>Actinomycetota</taxon>
        <taxon>Actinomycetes</taxon>
        <taxon>Kitasatosporales</taxon>
        <taxon>Streptomycetaceae</taxon>
        <taxon>Streptomyces</taxon>
    </lineage>
</organism>
<keyword evidence="2" id="KW-0472">Membrane</keyword>
<keyword evidence="2" id="KW-1133">Transmembrane helix</keyword>
<evidence type="ECO:0000256" key="1">
    <source>
        <dbReference type="SAM" id="MobiDB-lite"/>
    </source>
</evidence>
<reference evidence="3 4" key="1">
    <citation type="submission" date="2021-02" db="EMBL/GenBank/DDBJ databases">
        <title>Streptomyces spirodelae sp. nov., isolated from duckweed.</title>
        <authorList>
            <person name="Saimee Y."/>
            <person name="Duangmal K."/>
        </authorList>
    </citation>
    <scope>NUCLEOTIDE SEQUENCE [LARGE SCALE GENOMIC DNA]</scope>
    <source>
        <strain evidence="3 4">DW4-2</strain>
    </source>
</reference>
<feature type="transmembrane region" description="Helical" evidence="2">
    <location>
        <begin position="126"/>
        <end position="145"/>
    </location>
</feature>
<feature type="transmembrane region" description="Helical" evidence="2">
    <location>
        <begin position="91"/>
        <end position="114"/>
    </location>
</feature>
<feature type="region of interest" description="Disordered" evidence="1">
    <location>
        <begin position="64"/>
        <end position="85"/>
    </location>
</feature>
<name>A0ABS3X1G8_9ACTN</name>
<dbReference type="EMBL" id="JAFFZN010000032">
    <property type="protein sequence ID" value="MBO8189223.1"/>
    <property type="molecule type" value="Genomic_DNA"/>
</dbReference>
<gene>
    <name evidence="3" type="ORF">JW592_27750</name>
</gene>
<dbReference type="RefSeq" id="WP_209267991.1">
    <property type="nucleotide sequence ID" value="NZ_JAFFZN010000032.1"/>
</dbReference>
<keyword evidence="2" id="KW-0812">Transmembrane</keyword>
<evidence type="ECO:0000256" key="2">
    <source>
        <dbReference type="SAM" id="Phobius"/>
    </source>
</evidence>
<dbReference type="Proteomes" id="UP001518976">
    <property type="component" value="Unassembled WGS sequence"/>
</dbReference>
<protein>
    <submittedName>
        <fullName evidence="3">Uncharacterized protein</fullName>
    </submittedName>
</protein>
<sequence>MDSTHTVDPGVGPHTPALPAAVWQPAQPQHHTLEPVVTAPAMTLYQVPVPDAVQVQLPDGRTAWGRPVEHRLDPTPVDTSPREPTPAWAKAVGMVAGSLTALALGSALALRIAAPALEGLVDVLEIAWKVGLVLLVLLFGAPFVARTLFGRGDHTDASAHGPAQPQPLVFAPQIDTGGTRLLGRSGDVNIQVGDRNRNKQ</sequence>
<evidence type="ECO:0000313" key="3">
    <source>
        <dbReference type="EMBL" id="MBO8189223.1"/>
    </source>
</evidence>
<comment type="caution">
    <text evidence="3">The sequence shown here is derived from an EMBL/GenBank/DDBJ whole genome shotgun (WGS) entry which is preliminary data.</text>
</comment>
<accession>A0ABS3X1G8</accession>